<keyword evidence="2" id="KW-1185">Reference proteome</keyword>
<sequence length="274" mass="29990">MTGQTISTAVAQRDSSPTALVRKYRTDFATVLPSHIKADTWLRVAQSAIRGNKQLEQAAKSNPASLLKALLEAARKGLEPGTEQFYLVPRKVKGRPEVLGITGYQGEVELMYRAGAVSSVKVEVVREHDRFDYNPGEHDRPVHGVDWRSPRGDLVLAYAYAVMRDGATSKVVVLSGDDIALIKSKADGADSQYSPWQWNPASMWLKSAAHQLAKWVPTSAEYVRLPEVPVESLPPVDQVPDAPARPAEDIVDAELVEEWPDEPADVEAAAGGER</sequence>
<dbReference type="EMBL" id="JBHSXX010000001">
    <property type="protein sequence ID" value="MFC6871592.1"/>
    <property type="molecule type" value="Genomic_DNA"/>
</dbReference>
<gene>
    <name evidence="1" type="ORF">ACFQGD_31175</name>
</gene>
<protein>
    <submittedName>
        <fullName evidence="1">Recombinase RecT</fullName>
    </submittedName>
</protein>
<comment type="caution">
    <text evidence="1">The sequence shown here is derived from an EMBL/GenBank/DDBJ whole genome shotgun (WGS) entry which is preliminary data.</text>
</comment>
<dbReference type="InterPro" id="IPR018330">
    <property type="entry name" value="RecT_fam"/>
</dbReference>
<proteinExistence type="predicted"/>
<accession>A0ABW2CAL8</accession>
<dbReference type="Pfam" id="PF03837">
    <property type="entry name" value="RecT"/>
    <property type="match status" value="1"/>
</dbReference>
<dbReference type="Proteomes" id="UP001596337">
    <property type="component" value="Unassembled WGS sequence"/>
</dbReference>
<evidence type="ECO:0000313" key="2">
    <source>
        <dbReference type="Proteomes" id="UP001596337"/>
    </source>
</evidence>
<evidence type="ECO:0000313" key="1">
    <source>
        <dbReference type="EMBL" id="MFC6871592.1"/>
    </source>
</evidence>
<organism evidence="1 2">
    <name type="scientific">Haloechinothrix salitolerans</name>
    <dbReference type="NCBI Taxonomy" id="926830"/>
    <lineage>
        <taxon>Bacteria</taxon>
        <taxon>Bacillati</taxon>
        <taxon>Actinomycetota</taxon>
        <taxon>Actinomycetes</taxon>
        <taxon>Pseudonocardiales</taxon>
        <taxon>Pseudonocardiaceae</taxon>
        <taxon>Haloechinothrix</taxon>
    </lineage>
</organism>
<name>A0ABW2CAL8_9PSEU</name>
<dbReference type="NCBIfam" id="TIGR00616">
    <property type="entry name" value="rect"/>
    <property type="match status" value="1"/>
</dbReference>
<reference evidence="2" key="1">
    <citation type="journal article" date="2019" name="Int. J. Syst. Evol. Microbiol.">
        <title>The Global Catalogue of Microorganisms (GCM) 10K type strain sequencing project: providing services to taxonomists for standard genome sequencing and annotation.</title>
        <authorList>
            <consortium name="The Broad Institute Genomics Platform"/>
            <consortium name="The Broad Institute Genome Sequencing Center for Infectious Disease"/>
            <person name="Wu L."/>
            <person name="Ma J."/>
        </authorList>
    </citation>
    <scope>NUCLEOTIDE SEQUENCE [LARGE SCALE GENOMIC DNA]</scope>
    <source>
        <strain evidence="2">KCTC 32255</strain>
    </source>
</reference>
<dbReference type="InterPro" id="IPR004590">
    <property type="entry name" value="ssDNA_annealing_RecT"/>
</dbReference>
<dbReference type="RefSeq" id="WP_345391440.1">
    <property type="nucleotide sequence ID" value="NZ_BAABLA010000007.1"/>
</dbReference>